<proteinExistence type="predicted"/>
<accession>A0A396IKR8</accession>
<dbReference type="Gramene" id="rna27848">
    <property type="protein sequence ID" value="RHN64964.1"/>
    <property type="gene ID" value="gene27848"/>
</dbReference>
<organism evidence="1">
    <name type="scientific">Medicago truncatula</name>
    <name type="common">Barrel medic</name>
    <name type="synonym">Medicago tribuloides</name>
    <dbReference type="NCBI Taxonomy" id="3880"/>
    <lineage>
        <taxon>Eukaryota</taxon>
        <taxon>Viridiplantae</taxon>
        <taxon>Streptophyta</taxon>
        <taxon>Embryophyta</taxon>
        <taxon>Tracheophyta</taxon>
        <taxon>Spermatophyta</taxon>
        <taxon>Magnoliopsida</taxon>
        <taxon>eudicotyledons</taxon>
        <taxon>Gunneridae</taxon>
        <taxon>Pentapetalae</taxon>
        <taxon>rosids</taxon>
        <taxon>fabids</taxon>
        <taxon>Fabales</taxon>
        <taxon>Fabaceae</taxon>
        <taxon>Papilionoideae</taxon>
        <taxon>50 kb inversion clade</taxon>
        <taxon>NPAAA clade</taxon>
        <taxon>Hologalegina</taxon>
        <taxon>IRL clade</taxon>
        <taxon>Trifolieae</taxon>
        <taxon>Medicago</taxon>
    </lineage>
</organism>
<dbReference type="EMBL" id="PSQE01000004">
    <property type="protein sequence ID" value="RHN64964.1"/>
    <property type="molecule type" value="Genomic_DNA"/>
</dbReference>
<evidence type="ECO:0000313" key="1">
    <source>
        <dbReference type="EMBL" id="RHN64964.1"/>
    </source>
</evidence>
<gene>
    <name evidence="1" type="ORF">MtrunA17_Chr4g0074801</name>
</gene>
<dbReference type="Proteomes" id="UP000265566">
    <property type="component" value="Chromosome 4"/>
</dbReference>
<dbReference type="PANTHER" id="PTHR47481:SF42">
    <property type="entry name" value="RHO GTPASE-ACTIVATING PROTEIN GACK-LIKE"/>
    <property type="match status" value="1"/>
</dbReference>
<dbReference type="PANTHER" id="PTHR47481">
    <property type="match status" value="1"/>
</dbReference>
<comment type="caution">
    <text evidence="1">The sequence shown here is derived from an EMBL/GenBank/DDBJ whole genome shotgun (WGS) entry which is preliminary data.</text>
</comment>
<protein>
    <submittedName>
        <fullName evidence="1">Uncharacterized protein</fullName>
    </submittedName>
</protein>
<sequence length="158" mass="18133">MSEVTPPETTITTTNHSIHPTLTVNNITNFIKITLDIEKSQYNTWSELFKIHAQAYEVLDHIIPTPTTEPTSSSVSLKETDPALWKRLDAIVLQWIYGTISIDLLHTIIERDSTAQTAWDRLFNIFFDNKNSRALYLEQEFSCHHGAILRCLIILPTH</sequence>
<reference evidence="1" key="1">
    <citation type="journal article" date="2018" name="Nat. Plants">
        <title>Whole-genome landscape of Medicago truncatula symbiotic genes.</title>
        <authorList>
            <person name="Pecrix Y."/>
            <person name="Gamas P."/>
            <person name="Carrere S."/>
        </authorList>
    </citation>
    <scope>NUCLEOTIDE SEQUENCE</scope>
    <source>
        <tissue evidence="1">Leaves</tissue>
    </source>
</reference>
<dbReference type="AlphaFoldDB" id="A0A396IKR8"/>
<name>A0A396IKR8_MEDTR</name>